<evidence type="ECO:0000256" key="3">
    <source>
        <dbReference type="ARBA" id="ARBA00022448"/>
    </source>
</evidence>
<comment type="similarity">
    <text evidence="2 11">Belongs to the cation transport ATPase (P-type) (TC 3.A.3) family. Type IB subfamily.</text>
</comment>
<dbReference type="PRINTS" id="PR00119">
    <property type="entry name" value="CATATPASE"/>
</dbReference>
<dbReference type="FunFam" id="2.70.150.10:FF:000002">
    <property type="entry name" value="Copper-transporting ATPase 1, putative"/>
    <property type="match status" value="1"/>
</dbReference>
<dbReference type="SFLD" id="SFLDS00003">
    <property type="entry name" value="Haloacid_Dehalogenase"/>
    <property type="match status" value="1"/>
</dbReference>
<accession>A0A2M8PZ12</accession>
<evidence type="ECO:0000256" key="11">
    <source>
        <dbReference type="RuleBase" id="RU362081"/>
    </source>
</evidence>
<sequence length="701" mass="73891">MSLSIVEMPIQGMDCHECTLHVQRAIAALDGVRAVDVFLSSQKARVALDPERVSLERLRAAVQQAGYSVPLTDSEHRQGQASAFTRRILMLFGIVIGLVLFIVVIGEWLGFFERLTALVPYPIGTMGVLLAAAPILRNVLRAAWQRQITAHTLMSLGMAAALIVGEWATAGVVVFLMYVGTAIERMTAERTRRAVKDLTALAPQTARLWRAGAEQVVPIGAVQVGDEVIVRPGEAIPTDGVVCDGHATVNQATITGESLPVEVSIGAQVYAATLIEQGYLRVRVTAVGEESTFGRIIRLVEEAEAHRADIQRIADRFASYYLPFVLGIAALTLLLSRNALAAAAVLVVACSCSFALATPIAMLASIGASAKRGVLIKGGKYIEALARADVLLIDKTGTLTLGKPCLTDVIALADVPEAEILRLAAAAERYSEHPLAAAVRAAAAARALEVPEPKTFEAIAGMGVRATVEGQPIAVGNARLVGGMLPQASALAEQGKALLYVARGDQVIGILAAADTLRPEVPAALAALRQLGVRHIELLTGDNAQAAQALCGPLGLPFRANLLPEDKIRIVREYQAKGHTVVMIGDGVNDAPALAQADVGIAMGAAGSPIAIEAAQVTLMSENWRMLPQIFRLARRTMRVVHLNIGFTAIYNLIGLTLAALGLLPPVLAAAAQSIPDIGIVGNSARLLRATDLSARGIHGD</sequence>
<evidence type="ECO:0000313" key="14">
    <source>
        <dbReference type="EMBL" id="PJF42773.1"/>
    </source>
</evidence>
<feature type="transmembrane region" description="Helical" evidence="11">
    <location>
        <begin position="88"/>
        <end position="112"/>
    </location>
</feature>
<dbReference type="InterPro" id="IPR036412">
    <property type="entry name" value="HAD-like_sf"/>
</dbReference>
<name>A0A2M8PEJ1_9CHLR</name>
<dbReference type="SUPFAM" id="SSF81653">
    <property type="entry name" value="Calcium ATPase, transduction domain A"/>
    <property type="match status" value="1"/>
</dbReference>
<dbReference type="Gene3D" id="3.40.50.1000">
    <property type="entry name" value="HAD superfamily/HAD-like"/>
    <property type="match status" value="1"/>
</dbReference>
<feature type="domain" description="HMA" evidence="12">
    <location>
        <begin position="4"/>
        <end position="70"/>
    </location>
</feature>
<keyword evidence="7 11" id="KW-0067">ATP-binding</keyword>
<gene>
    <name evidence="13" type="ORF">CUN49_07885</name>
    <name evidence="14" type="ORF">CUN50_02940</name>
</gene>
<dbReference type="PANTHER" id="PTHR48085">
    <property type="entry name" value="CADMIUM/ZINC-TRANSPORTING ATPASE HMA2-RELATED"/>
    <property type="match status" value="1"/>
</dbReference>
<feature type="transmembrane region" description="Helical" evidence="11">
    <location>
        <begin position="317"/>
        <end position="335"/>
    </location>
</feature>
<feature type="transmembrane region" description="Helical" evidence="11">
    <location>
        <begin position="341"/>
        <end position="364"/>
    </location>
</feature>
<evidence type="ECO:0000313" key="16">
    <source>
        <dbReference type="Proteomes" id="UP000229681"/>
    </source>
</evidence>
<keyword evidence="11" id="KW-1003">Cell membrane</keyword>
<dbReference type="Pfam" id="PF00702">
    <property type="entry name" value="Hydrolase"/>
    <property type="match status" value="1"/>
</dbReference>
<keyword evidence="9 11" id="KW-1133">Transmembrane helix</keyword>
<feature type="transmembrane region" description="Helical" evidence="11">
    <location>
        <begin position="641"/>
        <end position="664"/>
    </location>
</feature>
<comment type="subcellular location">
    <subcellularLocation>
        <location evidence="1">Cell membrane</location>
        <topology evidence="1">Multi-pass membrane protein</topology>
    </subcellularLocation>
</comment>
<dbReference type="NCBIfam" id="TIGR01525">
    <property type="entry name" value="ATPase-IB_hvy"/>
    <property type="match status" value="1"/>
</dbReference>
<dbReference type="PANTHER" id="PTHR48085:SF5">
    <property type="entry name" value="CADMIUM_ZINC-TRANSPORTING ATPASE HMA4-RELATED"/>
    <property type="match status" value="1"/>
</dbReference>
<evidence type="ECO:0000259" key="12">
    <source>
        <dbReference type="PROSITE" id="PS50846"/>
    </source>
</evidence>
<comment type="caution">
    <text evidence="13">The sequence shown here is derived from an EMBL/GenBank/DDBJ whole genome shotgun (WGS) entry which is preliminary data.</text>
</comment>
<keyword evidence="3" id="KW-0813">Transport</keyword>
<dbReference type="AlphaFoldDB" id="A0A2M8PEJ1"/>
<dbReference type="EMBL" id="PGTL01000009">
    <property type="protein sequence ID" value="PJF42773.1"/>
    <property type="molecule type" value="Genomic_DNA"/>
</dbReference>
<evidence type="ECO:0000256" key="2">
    <source>
        <dbReference type="ARBA" id="ARBA00006024"/>
    </source>
</evidence>
<protein>
    <submittedName>
        <fullName evidence="13">ATPase P</fullName>
    </submittedName>
</protein>
<dbReference type="InterPro" id="IPR008250">
    <property type="entry name" value="ATPase_P-typ_transduc_dom_A_sf"/>
</dbReference>
<proteinExistence type="inferred from homology"/>
<dbReference type="PROSITE" id="PS01229">
    <property type="entry name" value="COF_2"/>
    <property type="match status" value="1"/>
</dbReference>
<dbReference type="InterPro" id="IPR023299">
    <property type="entry name" value="ATPase_P-typ_cyto_dom_N"/>
</dbReference>
<dbReference type="SUPFAM" id="SSF55008">
    <property type="entry name" value="HMA, heavy metal-associated domain"/>
    <property type="match status" value="1"/>
</dbReference>
<keyword evidence="4 11" id="KW-0812">Transmembrane</keyword>
<evidence type="ECO:0000256" key="10">
    <source>
        <dbReference type="ARBA" id="ARBA00023136"/>
    </source>
</evidence>
<dbReference type="NCBIfam" id="TIGR01511">
    <property type="entry name" value="ATPase-IB1_Cu"/>
    <property type="match status" value="1"/>
</dbReference>
<evidence type="ECO:0000256" key="9">
    <source>
        <dbReference type="ARBA" id="ARBA00022989"/>
    </source>
</evidence>
<evidence type="ECO:0000313" key="13">
    <source>
        <dbReference type="EMBL" id="PJF35962.1"/>
    </source>
</evidence>
<accession>A0A2M8PEJ1</accession>
<dbReference type="InterPro" id="IPR001757">
    <property type="entry name" value="P_typ_ATPase"/>
</dbReference>
<dbReference type="Proteomes" id="UP000228947">
    <property type="component" value="Unassembled WGS sequence"/>
</dbReference>
<dbReference type="SFLD" id="SFLDF00027">
    <property type="entry name" value="p-type_atpase"/>
    <property type="match status" value="1"/>
</dbReference>
<dbReference type="GO" id="GO:0005886">
    <property type="term" value="C:plasma membrane"/>
    <property type="evidence" value="ECO:0007669"/>
    <property type="project" value="UniProtKB-SubCell"/>
</dbReference>
<dbReference type="InterPro" id="IPR018303">
    <property type="entry name" value="ATPase_P-typ_P_site"/>
</dbReference>
<dbReference type="Gene3D" id="2.70.150.10">
    <property type="entry name" value="Calcium-transporting ATPase, cytoplasmic transduction domain A"/>
    <property type="match status" value="1"/>
</dbReference>
<dbReference type="SFLD" id="SFLDG00002">
    <property type="entry name" value="C1.7:_P-type_atpase_like"/>
    <property type="match status" value="1"/>
</dbReference>
<evidence type="ECO:0000256" key="1">
    <source>
        <dbReference type="ARBA" id="ARBA00004651"/>
    </source>
</evidence>
<feature type="transmembrane region" description="Helical" evidence="11">
    <location>
        <begin position="118"/>
        <end position="136"/>
    </location>
</feature>
<reference evidence="15 16" key="1">
    <citation type="submission" date="2017-11" db="EMBL/GenBank/DDBJ databases">
        <title>Evolution of Phototrophy in the Chloroflexi Phylum Driven by Horizontal Gene Transfer.</title>
        <authorList>
            <person name="Ward L.M."/>
            <person name="Hemp J."/>
            <person name="Shih P.M."/>
            <person name="Mcglynn S.E."/>
            <person name="Fischer W."/>
        </authorList>
    </citation>
    <scope>NUCLEOTIDE SEQUENCE [LARGE SCALE GENOMIC DNA]</scope>
    <source>
        <strain evidence="14">CP1_1M</strain>
        <strain evidence="13">JP3_13</strain>
    </source>
</reference>
<dbReference type="GO" id="GO:0019829">
    <property type="term" value="F:ATPase-coupled monoatomic cation transmembrane transporter activity"/>
    <property type="evidence" value="ECO:0007669"/>
    <property type="project" value="InterPro"/>
</dbReference>
<dbReference type="InterPro" id="IPR023298">
    <property type="entry name" value="ATPase_P-typ_TM_dom_sf"/>
</dbReference>
<dbReference type="PROSITE" id="PS50846">
    <property type="entry name" value="HMA_2"/>
    <property type="match status" value="1"/>
</dbReference>
<dbReference type="GO" id="GO:0005524">
    <property type="term" value="F:ATP binding"/>
    <property type="evidence" value="ECO:0007669"/>
    <property type="project" value="UniProtKB-UniRule"/>
</dbReference>
<feature type="transmembrane region" description="Helical" evidence="11">
    <location>
        <begin position="170"/>
        <end position="188"/>
    </location>
</feature>
<dbReference type="SUPFAM" id="SSF56784">
    <property type="entry name" value="HAD-like"/>
    <property type="match status" value="1"/>
</dbReference>
<dbReference type="Pfam" id="PF00122">
    <property type="entry name" value="E1-E2_ATPase"/>
    <property type="match status" value="1"/>
</dbReference>
<dbReference type="InterPro" id="IPR006121">
    <property type="entry name" value="HMA_dom"/>
</dbReference>
<dbReference type="NCBIfam" id="TIGR01494">
    <property type="entry name" value="ATPase_P-type"/>
    <property type="match status" value="1"/>
</dbReference>
<dbReference type="CDD" id="cd00371">
    <property type="entry name" value="HMA"/>
    <property type="match status" value="1"/>
</dbReference>
<dbReference type="PROSITE" id="PS00154">
    <property type="entry name" value="ATPASE_E1_E2"/>
    <property type="match status" value="1"/>
</dbReference>
<evidence type="ECO:0000256" key="6">
    <source>
        <dbReference type="ARBA" id="ARBA00022741"/>
    </source>
</evidence>
<dbReference type="GO" id="GO:0046872">
    <property type="term" value="F:metal ion binding"/>
    <property type="evidence" value="ECO:0007669"/>
    <property type="project" value="UniProtKB-KW"/>
</dbReference>
<dbReference type="InterPro" id="IPR036163">
    <property type="entry name" value="HMA_dom_sf"/>
</dbReference>
<dbReference type="SUPFAM" id="SSF81665">
    <property type="entry name" value="Calcium ATPase, transmembrane domain M"/>
    <property type="match status" value="1"/>
</dbReference>
<organism evidence="13 16">
    <name type="scientific">Candidatus Thermofonsia Clade 1 bacterium</name>
    <dbReference type="NCBI Taxonomy" id="2364210"/>
    <lineage>
        <taxon>Bacteria</taxon>
        <taxon>Bacillati</taxon>
        <taxon>Chloroflexota</taxon>
        <taxon>Candidatus Thermofontia</taxon>
        <taxon>Candidatus Thermofonsia Clade 1</taxon>
    </lineage>
</organism>
<dbReference type="NCBIfam" id="TIGR01512">
    <property type="entry name" value="ATPase-IB2_Cd"/>
    <property type="match status" value="1"/>
</dbReference>
<dbReference type="InterPro" id="IPR059000">
    <property type="entry name" value="ATPase_P-type_domA"/>
</dbReference>
<dbReference type="InterPro" id="IPR023214">
    <property type="entry name" value="HAD_sf"/>
</dbReference>
<dbReference type="GO" id="GO:0016887">
    <property type="term" value="F:ATP hydrolysis activity"/>
    <property type="evidence" value="ECO:0007669"/>
    <property type="project" value="InterPro"/>
</dbReference>
<dbReference type="InterPro" id="IPR044492">
    <property type="entry name" value="P_typ_ATPase_HD_dom"/>
</dbReference>
<evidence type="ECO:0000256" key="7">
    <source>
        <dbReference type="ARBA" id="ARBA00022840"/>
    </source>
</evidence>
<evidence type="ECO:0000256" key="4">
    <source>
        <dbReference type="ARBA" id="ARBA00022692"/>
    </source>
</evidence>
<evidence type="ECO:0000256" key="5">
    <source>
        <dbReference type="ARBA" id="ARBA00022723"/>
    </source>
</evidence>
<dbReference type="Gene3D" id="3.30.70.100">
    <property type="match status" value="1"/>
</dbReference>
<dbReference type="EMBL" id="PGTM01000092">
    <property type="protein sequence ID" value="PJF35962.1"/>
    <property type="molecule type" value="Genomic_DNA"/>
</dbReference>
<evidence type="ECO:0000313" key="15">
    <source>
        <dbReference type="Proteomes" id="UP000228947"/>
    </source>
</evidence>
<dbReference type="InterPro" id="IPR051014">
    <property type="entry name" value="Cation_Transport_ATPase_IB"/>
</dbReference>
<dbReference type="Pfam" id="PF00403">
    <property type="entry name" value="HMA"/>
    <property type="match status" value="1"/>
</dbReference>
<dbReference type="Gene3D" id="3.40.1110.10">
    <property type="entry name" value="Calcium-transporting ATPase, cytoplasmic domain N"/>
    <property type="match status" value="1"/>
</dbReference>
<dbReference type="FunFam" id="3.30.70.100:FF:000001">
    <property type="entry name" value="ATPase copper transporting beta"/>
    <property type="match status" value="1"/>
</dbReference>
<dbReference type="Proteomes" id="UP000229681">
    <property type="component" value="Unassembled WGS sequence"/>
</dbReference>
<keyword evidence="10 11" id="KW-0472">Membrane</keyword>
<keyword evidence="6 11" id="KW-0547">Nucleotide-binding</keyword>
<dbReference type="InterPro" id="IPR027256">
    <property type="entry name" value="P-typ_ATPase_IB"/>
</dbReference>
<keyword evidence="5 11" id="KW-0479">Metal-binding</keyword>
<keyword evidence="8" id="KW-1278">Translocase</keyword>
<evidence type="ECO:0000256" key="8">
    <source>
        <dbReference type="ARBA" id="ARBA00022967"/>
    </source>
</evidence>